<evidence type="ECO:0000256" key="3">
    <source>
        <dbReference type="ARBA" id="ARBA00023125"/>
    </source>
</evidence>
<feature type="domain" description="Tyr recombinase" evidence="5">
    <location>
        <begin position="96"/>
        <end position="264"/>
    </location>
</feature>
<dbReference type="PANTHER" id="PTHR30349:SF64">
    <property type="entry name" value="PROPHAGE INTEGRASE INTD-RELATED"/>
    <property type="match status" value="1"/>
</dbReference>
<dbReference type="GO" id="GO:0015074">
    <property type="term" value="P:DNA integration"/>
    <property type="evidence" value="ECO:0007669"/>
    <property type="project" value="UniProtKB-KW"/>
</dbReference>
<dbReference type="PANTHER" id="PTHR30349">
    <property type="entry name" value="PHAGE INTEGRASE-RELATED"/>
    <property type="match status" value="1"/>
</dbReference>
<comment type="similarity">
    <text evidence="1">Belongs to the 'phage' integrase family.</text>
</comment>
<dbReference type="InterPro" id="IPR010998">
    <property type="entry name" value="Integrase_recombinase_N"/>
</dbReference>
<proteinExistence type="inferred from homology"/>
<organism evidence="6 7">
    <name type="scientific">Legionella tucsonensis</name>
    <dbReference type="NCBI Taxonomy" id="40335"/>
    <lineage>
        <taxon>Bacteria</taxon>
        <taxon>Pseudomonadati</taxon>
        <taxon>Pseudomonadota</taxon>
        <taxon>Gammaproteobacteria</taxon>
        <taxon>Legionellales</taxon>
        <taxon>Legionellaceae</taxon>
        <taxon>Legionella</taxon>
    </lineage>
</organism>
<keyword evidence="4" id="KW-0233">DNA recombination</keyword>
<evidence type="ECO:0000313" key="7">
    <source>
        <dbReference type="Proteomes" id="UP000054693"/>
    </source>
</evidence>
<dbReference type="InterPro" id="IPR002104">
    <property type="entry name" value="Integrase_catalytic"/>
</dbReference>
<evidence type="ECO:0000256" key="2">
    <source>
        <dbReference type="ARBA" id="ARBA00022908"/>
    </source>
</evidence>
<dbReference type="SUPFAM" id="SSF56349">
    <property type="entry name" value="DNA breaking-rejoining enzymes"/>
    <property type="match status" value="1"/>
</dbReference>
<dbReference type="Pfam" id="PF00589">
    <property type="entry name" value="Phage_integrase"/>
    <property type="match status" value="1"/>
</dbReference>
<gene>
    <name evidence="6" type="ORF">Ltuc_1242</name>
</gene>
<comment type="caution">
    <text evidence="6">The sequence shown here is derived from an EMBL/GenBank/DDBJ whole genome shotgun (WGS) entry which is preliminary data.</text>
</comment>
<keyword evidence="2" id="KW-0229">DNA integration</keyword>
<dbReference type="GO" id="GO:0003677">
    <property type="term" value="F:DNA binding"/>
    <property type="evidence" value="ECO:0007669"/>
    <property type="project" value="UniProtKB-KW"/>
</dbReference>
<keyword evidence="3" id="KW-0238">DNA-binding</keyword>
<reference evidence="6 7" key="1">
    <citation type="submission" date="2015-11" db="EMBL/GenBank/DDBJ databases">
        <title>Genomic analysis of 38 Legionella species identifies large and diverse effector repertoires.</title>
        <authorList>
            <person name="Burstein D."/>
            <person name="Amaro F."/>
            <person name="Zusman T."/>
            <person name="Lifshitz Z."/>
            <person name="Cohen O."/>
            <person name="Gilbert J.A."/>
            <person name="Pupko T."/>
            <person name="Shuman H.A."/>
            <person name="Segal G."/>
        </authorList>
    </citation>
    <scope>NUCLEOTIDE SEQUENCE [LARGE SCALE GENOMIC DNA]</scope>
    <source>
        <strain evidence="6 7">ATCC 49180</strain>
    </source>
</reference>
<dbReference type="Proteomes" id="UP000054693">
    <property type="component" value="Unassembled WGS sequence"/>
</dbReference>
<evidence type="ECO:0000313" key="6">
    <source>
        <dbReference type="EMBL" id="KTD73395.1"/>
    </source>
</evidence>
<protein>
    <recommendedName>
        <fullName evidence="5">Tyr recombinase domain-containing protein</fullName>
    </recommendedName>
</protein>
<name>A0A0W0ZXC1_9GAMM</name>
<dbReference type="InterPro" id="IPR011010">
    <property type="entry name" value="DNA_brk_join_enz"/>
</dbReference>
<dbReference type="PROSITE" id="PS51898">
    <property type="entry name" value="TYR_RECOMBINASE"/>
    <property type="match status" value="1"/>
</dbReference>
<dbReference type="Gene3D" id="1.10.150.130">
    <property type="match status" value="1"/>
</dbReference>
<dbReference type="AlphaFoldDB" id="A0A0W0ZXC1"/>
<dbReference type="InterPro" id="IPR013762">
    <property type="entry name" value="Integrase-like_cat_sf"/>
</dbReference>
<dbReference type="Gene3D" id="1.10.443.10">
    <property type="entry name" value="Intergrase catalytic core"/>
    <property type="match status" value="1"/>
</dbReference>
<accession>A0A0W0ZXC1</accession>
<dbReference type="GO" id="GO:0006310">
    <property type="term" value="P:DNA recombination"/>
    <property type="evidence" value="ECO:0007669"/>
    <property type="project" value="UniProtKB-KW"/>
</dbReference>
<dbReference type="STRING" id="40335.Ltuc_1242"/>
<evidence type="ECO:0000256" key="4">
    <source>
        <dbReference type="ARBA" id="ARBA00023172"/>
    </source>
</evidence>
<evidence type="ECO:0000259" key="5">
    <source>
        <dbReference type="PROSITE" id="PS51898"/>
    </source>
</evidence>
<sequence>MDAVVRWLDESSHKRSLDMDKMHILWLDPYLRKFMLVDLDRDVIESIAQKKEKTGVASSTVNRMLEVIRAILNRAHKQWGWLESVPVIRMRKEENRRIRWLTKEQAERLLKELPEHLKYMAAFTLCTGLRESNITQLKWSEIYLDRGHALIHPDESKTKKAIPVPLNKQAISLIQSQKGKHPLYVFTYKGKPVTRCNNHAWRKALQRANIDDFRWHDLRHTWASWHVQNGTALHELQELGGWSNYETVLRYAHLSSEHLKIAAERVYDTFLPQ</sequence>
<dbReference type="EMBL" id="LNZA01000001">
    <property type="protein sequence ID" value="KTD73395.1"/>
    <property type="molecule type" value="Genomic_DNA"/>
</dbReference>
<dbReference type="InterPro" id="IPR050090">
    <property type="entry name" value="Tyrosine_recombinase_XerCD"/>
</dbReference>
<dbReference type="PATRIC" id="fig|40335.7.peg.1311"/>
<dbReference type="CDD" id="cd00796">
    <property type="entry name" value="INT_Rci_Hp1_C"/>
    <property type="match status" value="1"/>
</dbReference>
<keyword evidence="7" id="KW-1185">Reference proteome</keyword>
<evidence type="ECO:0000256" key="1">
    <source>
        <dbReference type="ARBA" id="ARBA00008857"/>
    </source>
</evidence>